<feature type="region of interest" description="Disordered" evidence="1">
    <location>
        <begin position="760"/>
        <end position="784"/>
    </location>
</feature>
<feature type="compositionally biased region" description="Gly residues" evidence="1">
    <location>
        <begin position="568"/>
        <end position="599"/>
    </location>
</feature>
<name>A0ABM3E8R0_SALSA</name>
<dbReference type="GeneID" id="106592216"/>
<dbReference type="RefSeq" id="XP_045567461.1">
    <property type="nucleotide sequence ID" value="XM_045711505.1"/>
</dbReference>
<dbReference type="Proteomes" id="UP001652741">
    <property type="component" value="Unplaced"/>
</dbReference>
<feature type="region of interest" description="Disordered" evidence="1">
    <location>
        <begin position="568"/>
        <end position="628"/>
    </location>
</feature>
<feature type="compositionally biased region" description="Low complexity" evidence="1">
    <location>
        <begin position="771"/>
        <end position="784"/>
    </location>
</feature>
<keyword evidence="3" id="KW-1185">Reference proteome</keyword>
<organism evidence="3 4">
    <name type="scientific">Salmo salar</name>
    <name type="common">Atlantic salmon</name>
    <dbReference type="NCBI Taxonomy" id="8030"/>
    <lineage>
        <taxon>Eukaryota</taxon>
        <taxon>Metazoa</taxon>
        <taxon>Chordata</taxon>
        <taxon>Craniata</taxon>
        <taxon>Vertebrata</taxon>
        <taxon>Euteleostomi</taxon>
        <taxon>Actinopterygii</taxon>
        <taxon>Neopterygii</taxon>
        <taxon>Teleostei</taxon>
        <taxon>Protacanthopterygii</taxon>
        <taxon>Salmoniformes</taxon>
        <taxon>Salmonidae</taxon>
        <taxon>Salmoninae</taxon>
        <taxon>Salmo</taxon>
    </lineage>
</organism>
<proteinExistence type="predicted"/>
<feature type="domain" description="VPS13-like middle region" evidence="2">
    <location>
        <begin position="92"/>
        <end position="772"/>
    </location>
</feature>
<feature type="compositionally biased region" description="Low complexity" evidence="1">
    <location>
        <begin position="397"/>
        <end position="417"/>
    </location>
</feature>
<dbReference type="Pfam" id="PF25033">
    <property type="entry name" value="VPS13_M"/>
    <property type="match status" value="1"/>
</dbReference>
<feature type="compositionally biased region" description="Pro residues" evidence="1">
    <location>
        <begin position="608"/>
        <end position="621"/>
    </location>
</feature>
<gene>
    <name evidence="4" type="primary">LOC106592216</name>
</gene>
<feature type="region of interest" description="Disordered" evidence="1">
    <location>
        <begin position="389"/>
        <end position="417"/>
    </location>
</feature>
<feature type="region of interest" description="Disordered" evidence="1">
    <location>
        <begin position="159"/>
        <end position="206"/>
    </location>
</feature>
<reference evidence="4" key="1">
    <citation type="submission" date="2025-08" db="UniProtKB">
        <authorList>
            <consortium name="RefSeq"/>
        </authorList>
    </citation>
    <scope>IDENTIFICATION</scope>
</reference>
<feature type="compositionally biased region" description="Basic and acidic residues" evidence="1">
    <location>
        <begin position="166"/>
        <end position="175"/>
    </location>
</feature>
<dbReference type="PANTHER" id="PTHR12517">
    <property type="entry name" value="VACUOLAR PROTEIN SORTING-ASSOCIATED PROTEIN 13B"/>
    <property type="match status" value="1"/>
</dbReference>
<accession>A0ABM3E8R0</accession>
<dbReference type="PANTHER" id="PTHR12517:SF0">
    <property type="entry name" value="INTERMEMBRANE LIPID TRANSFER PROTEIN VPS13B"/>
    <property type="match status" value="1"/>
</dbReference>
<dbReference type="InterPro" id="IPR039782">
    <property type="entry name" value="VPS13B"/>
</dbReference>
<protein>
    <submittedName>
        <fullName evidence="4">Vacuolar protein sorting-associated protein 13B</fullName>
    </submittedName>
</protein>
<evidence type="ECO:0000313" key="4">
    <source>
        <dbReference type="RefSeq" id="XP_045567461.1"/>
    </source>
</evidence>
<evidence type="ECO:0000256" key="1">
    <source>
        <dbReference type="SAM" id="MobiDB-lite"/>
    </source>
</evidence>
<feature type="region of interest" description="Disordered" evidence="1">
    <location>
        <begin position="980"/>
        <end position="1191"/>
    </location>
</feature>
<feature type="compositionally biased region" description="Low complexity" evidence="1">
    <location>
        <begin position="185"/>
        <end position="196"/>
    </location>
</feature>
<sequence>MCSIENSQGDCHVIKPGSIEDSQGDCPVINPGSIENSQGDCPVINPGSRGQVALIHVHVCVSLCPPQVQRGEQQCNSSAGPCGVDSSSRHSEVQDSGFGSDSARIRIVQIEQQSGGSHHRIARTSRKSTVVKNLSFVPFDVFLTASKLSLMTYACSTLPKTPAASPEKKDGDRTTGKSALNQLDTTSTPASSSSSPNPGPPTLVPLSGLTAQELLNSNFPQEPRGSLLSLDSLPAPSRSSARHALGVTIVRQPGRRGAGDLVLEPLLYLQLVQPSALLSCHHRKQRVEVSVFDVSLRGVSSDYKCLDPGKCLPEVIDYSVLWLQTAAGESDSHTGIPPPLACLQIRDFLNGPAELKVELSRPLKVNPTLVKLEQTKAYLRKVLPEHYWEAPKPPSTPHSSPGRTSSSSPPRPDPSYLSSLRSLAPFHKVSLRTAQIVVVMETESHPARPSLTWSVSDMKCTMNMKTGPKLDDPVQSVSVLLELQDVLVRTGLKDRSRLLLGPFSCSAALEARWCRHSSSPGPETGIPKLLLDLKGGLLQVFWGQEHVNCLRLVYEHLQASLQRNQGTGAGTGAGTGTGTGAGAGTGTGAGAGSGAGSGAGAEEDKPPFDPQSPPSTEIPPPKTEHSSDDLRTGLFQYIQDSAYQKLPGPYEVVFYDETDDSPGVMLWRYPESRVLTFVRITPVPFNTTEDPEISTADLGDRLKVPCSLEYWDELQHAFVPYREFSLSESSACELTLPSLTLTNEQKDLVTSDLWRIVLNSNPDGGDEQSSDSESGSQQGSSGSQLLPCDQLVSPTALAACTRVDSCFAPWSVPSLGVSLTLAQIQLHLYHHLEQLGTVPSRRLRPFLPDRKLPQEQEYLVIGAQEPGCSFASGAVVPPFILQGQAAVTRCSNNTLLDVNVFIDPVFVNISQNTVHSLDTALQSWQQPSAISLDTALQSWQQVRLLLDTESNPNPNVHQPSAISLDTALQSWRVLQAYPSASYQRSPGRPTPQPHTNVPQAGLPLSLIPTFPRQAYPPASHQRSPGRPTPQPHTNVPQAGLPPSLIPTFPRQAYPPASYQRSPGRPTPQPHTNVPQAGLPLSLIPTFPRQAYPPASHQRSPGRPTPSLTPTFPRQAYPQPHTNVPQAGLPLSLIPTFPRQAYPQPHTNVPQAGLPPSLKPTFPRQAYPLASYQRSPGRPTPQPHTNVPQNGDEGAEELMVSHHVVCNDTQESLRFGQVDTDENVLLPSSHSHQYSWRSHKSPQISTMEGL</sequence>
<evidence type="ECO:0000313" key="3">
    <source>
        <dbReference type="Proteomes" id="UP001652741"/>
    </source>
</evidence>
<evidence type="ECO:0000259" key="2">
    <source>
        <dbReference type="Pfam" id="PF25033"/>
    </source>
</evidence>
<dbReference type="InterPro" id="IPR056747">
    <property type="entry name" value="VPS13-like_M"/>
</dbReference>
<feature type="region of interest" description="Disordered" evidence="1">
    <location>
        <begin position="76"/>
        <end position="100"/>
    </location>
</feature>
<feature type="region of interest" description="Disordered" evidence="1">
    <location>
        <begin position="1228"/>
        <end position="1249"/>
    </location>
</feature>